<accession>A0A1F8EAH3</accession>
<sequence length="98" mass="11294">MVNIIEKKNRVRELINQSSFCKLLGVQEKLLYNISNLPDEANEEEESALDALQKVIELPENDSDMRETIAIFLRLDEIKARRDRDPNASIDDLLVPIN</sequence>
<reference evidence="1 2" key="1">
    <citation type="journal article" date="2016" name="Nat. Commun.">
        <title>Thousands of microbial genomes shed light on interconnected biogeochemical processes in an aquifer system.</title>
        <authorList>
            <person name="Anantharaman K."/>
            <person name="Brown C.T."/>
            <person name="Hug L.A."/>
            <person name="Sharon I."/>
            <person name="Castelle C.J."/>
            <person name="Probst A.J."/>
            <person name="Thomas B.C."/>
            <person name="Singh A."/>
            <person name="Wilkins M.J."/>
            <person name="Karaoz U."/>
            <person name="Brodie E.L."/>
            <person name="Williams K.H."/>
            <person name="Hubbard S.S."/>
            <person name="Banfield J.F."/>
        </authorList>
    </citation>
    <scope>NUCLEOTIDE SEQUENCE [LARGE SCALE GENOMIC DNA]</scope>
</reference>
<evidence type="ECO:0000313" key="1">
    <source>
        <dbReference type="EMBL" id="OGM97627.1"/>
    </source>
</evidence>
<dbReference type="STRING" id="1802660.A2735_03410"/>
<organism evidence="1 2">
    <name type="scientific">Candidatus Yanofskybacteria bacterium RIFCSPHIGHO2_01_FULL_41_21</name>
    <dbReference type="NCBI Taxonomy" id="1802660"/>
    <lineage>
        <taxon>Bacteria</taxon>
        <taxon>Candidatus Yanofskyibacteriota</taxon>
    </lineage>
</organism>
<protein>
    <submittedName>
        <fullName evidence="1">Uncharacterized protein</fullName>
    </submittedName>
</protein>
<dbReference type="AlphaFoldDB" id="A0A1F8EAH3"/>
<gene>
    <name evidence="1" type="ORF">A2735_03410</name>
</gene>
<evidence type="ECO:0000313" key="2">
    <source>
        <dbReference type="Proteomes" id="UP000178520"/>
    </source>
</evidence>
<comment type="caution">
    <text evidence="1">The sequence shown here is derived from an EMBL/GenBank/DDBJ whole genome shotgun (WGS) entry which is preliminary data.</text>
</comment>
<proteinExistence type="predicted"/>
<name>A0A1F8EAH3_9BACT</name>
<dbReference type="Proteomes" id="UP000178520">
    <property type="component" value="Unassembled WGS sequence"/>
</dbReference>
<dbReference type="EMBL" id="MGJA01000010">
    <property type="protein sequence ID" value="OGM97627.1"/>
    <property type="molecule type" value="Genomic_DNA"/>
</dbReference>